<dbReference type="GO" id="GO:0005829">
    <property type="term" value="C:cytosol"/>
    <property type="evidence" value="ECO:0007669"/>
    <property type="project" value="TreeGrafter"/>
</dbReference>
<dbReference type="Pfam" id="PF23195">
    <property type="entry name" value="UBQLN1"/>
    <property type="match status" value="1"/>
</dbReference>
<dbReference type="SUPFAM" id="SSF54236">
    <property type="entry name" value="Ubiquitin-like"/>
    <property type="match status" value="1"/>
</dbReference>
<dbReference type="CDD" id="cd14399">
    <property type="entry name" value="UBA_PLICs"/>
    <property type="match status" value="1"/>
</dbReference>
<feature type="compositionally biased region" description="Pro residues" evidence="1">
    <location>
        <begin position="133"/>
        <end position="150"/>
    </location>
</feature>
<dbReference type="EMBL" id="SDOX01000007">
    <property type="protein sequence ID" value="TFJ86930.1"/>
    <property type="molecule type" value="Genomic_DNA"/>
</dbReference>
<keyword evidence="5" id="KW-1185">Reference proteome</keyword>
<name>A0A4D9D646_9STRA</name>
<dbReference type="GO" id="GO:0031593">
    <property type="term" value="F:polyubiquitin modification-dependent protein binding"/>
    <property type="evidence" value="ECO:0007669"/>
    <property type="project" value="TreeGrafter"/>
</dbReference>
<protein>
    <recommendedName>
        <fullName evidence="6">UBA domain-containing protein</fullName>
    </recommendedName>
</protein>
<evidence type="ECO:0000256" key="1">
    <source>
        <dbReference type="SAM" id="MobiDB-lite"/>
    </source>
</evidence>
<dbReference type="AlphaFoldDB" id="A0A4D9D646"/>
<feature type="compositionally biased region" description="Pro residues" evidence="1">
    <location>
        <begin position="275"/>
        <end position="287"/>
    </location>
</feature>
<dbReference type="PRINTS" id="PR00348">
    <property type="entry name" value="UBIQUITIN"/>
</dbReference>
<feature type="compositionally biased region" description="Low complexity" evidence="1">
    <location>
        <begin position="118"/>
        <end position="132"/>
    </location>
</feature>
<dbReference type="CDD" id="cd16106">
    <property type="entry name" value="Ubl_Dsk2p_like"/>
    <property type="match status" value="1"/>
</dbReference>
<dbReference type="SMART" id="SM00213">
    <property type="entry name" value="UBQ"/>
    <property type="match status" value="1"/>
</dbReference>
<dbReference type="SUPFAM" id="SSF46934">
    <property type="entry name" value="UBA-like"/>
    <property type="match status" value="1"/>
</dbReference>
<dbReference type="InterPro" id="IPR029071">
    <property type="entry name" value="Ubiquitin-like_domsf"/>
</dbReference>
<evidence type="ECO:0000259" key="3">
    <source>
        <dbReference type="PROSITE" id="PS50053"/>
    </source>
</evidence>
<proteinExistence type="predicted"/>
<evidence type="ECO:0000259" key="2">
    <source>
        <dbReference type="PROSITE" id="PS50030"/>
    </source>
</evidence>
<dbReference type="Proteomes" id="UP000355283">
    <property type="component" value="Unassembled WGS sequence"/>
</dbReference>
<feature type="domain" description="Ubiquitin-like" evidence="3">
    <location>
        <begin position="46"/>
        <end position="115"/>
    </location>
</feature>
<dbReference type="Pfam" id="PF00240">
    <property type="entry name" value="ubiquitin"/>
    <property type="match status" value="1"/>
</dbReference>
<feature type="domain" description="UBA" evidence="2">
    <location>
        <begin position="328"/>
        <end position="373"/>
    </location>
</feature>
<dbReference type="Gene3D" id="1.10.8.10">
    <property type="entry name" value="DNA helicase RuvA subunit, C-terminal domain"/>
    <property type="match status" value="1"/>
</dbReference>
<feature type="compositionally biased region" description="Low complexity" evidence="1">
    <location>
        <begin position="310"/>
        <end position="319"/>
    </location>
</feature>
<dbReference type="InterPro" id="IPR015496">
    <property type="entry name" value="Ubiquilin"/>
</dbReference>
<dbReference type="SMART" id="SM00165">
    <property type="entry name" value="UBA"/>
    <property type="match status" value="1"/>
</dbReference>
<dbReference type="Pfam" id="PF00627">
    <property type="entry name" value="UBA"/>
    <property type="match status" value="1"/>
</dbReference>
<evidence type="ECO:0000313" key="5">
    <source>
        <dbReference type="Proteomes" id="UP000355283"/>
    </source>
</evidence>
<feature type="region of interest" description="Disordered" evidence="1">
    <location>
        <begin position="118"/>
        <end position="189"/>
    </location>
</feature>
<dbReference type="PROSITE" id="PS50053">
    <property type="entry name" value="UBIQUITIN_2"/>
    <property type="match status" value="1"/>
</dbReference>
<dbReference type="PANTHER" id="PTHR10677">
    <property type="entry name" value="UBIQUILIN"/>
    <property type="match status" value="1"/>
</dbReference>
<gene>
    <name evidence="4" type="ORF">NSK_002018</name>
</gene>
<dbReference type="FunFam" id="1.10.8.10:FF:000079">
    <property type="entry name" value="Ubiquitin family protein"/>
    <property type="match status" value="1"/>
</dbReference>
<evidence type="ECO:0008006" key="6">
    <source>
        <dbReference type="Google" id="ProtNLM"/>
    </source>
</evidence>
<dbReference type="GO" id="GO:0006511">
    <property type="term" value="P:ubiquitin-dependent protein catabolic process"/>
    <property type="evidence" value="ECO:0007669"/>
    <property type="project" value="TreeGrafter"/>
</dbReference>
<dbReference type="InterPro" id="IPR009060">
    <property type="entry name" value="UBA-like_sf"/>
</dbReference>
<accession>A0A4D9D646</accession>
<dbReference type="InterPro" id="IPR019956">
    <property type="entry name" value="Ubiquitin_dom"/>
</dbReference>
<organism evidence="4 5">
    <name type="scientific">Nannochloropsis salina CCMP1776</name>
    <dbReference type="NCBI Taxonomy" id="1027361"/>
    <lineage>
        <taxon>Eukaryota</taxon>
        <taxon>Sar</taxon>
        <taxon>Stramenopiles</taxon>
        <taxon>Ochrophyta</taxon>
        <taxon>Eustigmatophyceae</taxon>
        <taxon>Eustigmatales</taxon>
        <taxon>Monodopsidaceae</taxon>
        <taxon>Microchloropsis</taxon>
        <taxon>Microchloropsis salina</taxon>
    </lineage>
</organism>
<dbReference type="InterPro" id="IPR015940">
    <property type="entry name" value="UBA"/>
</dbReference>
<dbReference type="OrthoDB" id="267397at2759"/>
<dbReference type="Gene3D" id="3.10.20.90">
    <property type="entry name" value="Phosphatidylinositol 3-kinase Catalytic Subunit, Chain A, domain 1"/>
    <property type="match status" value="1"/>
</dbReference>
<feature type="compositionally biased region" description="Gly residues" evidence="1">
    <location>
        <begin position="163"/>
        <end position="172"/>
    </location>
</feature>
<dbReference type="InterPro" id="IPR000626">
    <property type="entry name" value="Ubiquitin-like_dom"/>
</dbReference>
<dbReference type="PROSITE" id="PS50030">
    <property type="entry name" value="UBA"/>
    <property type="match status" value="1"/>
</dbReference>
<feature type="region of interest" description="Disordered" evidence="1">
    <location>
        <begin position="269"/>
        <end position="331"/>
    </location>
</feature>
<feature type="compositionally biased region" description="Low complexity" evidence="1">
    <location>
        <begin position="151"/>
        <end position="162"/>
    </location>
</feature>
<evidence type="ECO:0000313" key="4">
    <source>
        <dbReference type="EMBL" id="TFJ86930.1"/>
    </source>
</evidence>
<sequence length="373" mass="39634">MISPVCLYETRPAWEEALRKQRDLLWKSTVDSRDKKSRTDEVMAPITVHIKCANAKKYSVSVEQDKRVSDLKIAIEAISDIPATHQRLIHKGKVLKDEEGLTTYTIDNDSTVHLVRAPSATTTSAPPASTHTVPPPPSSTTPAPPFPPPTGSGATNPFAALMGAGGGLGGPSGSAPPFQAGSNPMFGGLGMGPGGFPSAQEQQRMQQQLMQNPEMMDQVMQSPLMQQMMNSPELMRSMMMANPQFIQQMTDPNTVRAMLQLQRAGILPNMGPSGVPGPFPPNGPPPSQGAGQEGAGQAPPLDFSALLNQMGPMGLGSAPPAGPPSMPVADPATRFAPQLQQLRDMGFTDEARNLQALQATNGNVNAAIERLFM</sequence>
<comment type="caution">
    <text evidence="4">The sequence shown here is derived from an EMBL/GenBank/DDBJ whole genome shotgun (WGS) entry which is preliminary data.</text>
</comment>
<reference evidence="4 5" key="1">
    <citation type="submission" date="2019-01" db="EMBL/GenBank/DDBJ databases">
        <title>Nuclear Genome Assembly of the Microalgal Biofuel strain Nannochloropsis salina CCMP1776.</title>
        <authorList>
            <person name="Hovde B."/>
        </authorList>
    </citation>
    <scope>NUCLEOTIDE SEQUENCE [LARGE SCALE GENOMIC DNA]</scope>
    <source>
        <strain evidence="4 5">CCMP1776</strain>
    </source>
</reference>
<dbReference type="PANTHER" id="PTHR10677:SF3">
    <property type="entry name" value="FI07626P-RELATED"/>
    <property type="match status" value="1"/>
</dbReference>